<protein>
    <submittedName>
        <fullName evidence="3">Uncharacterized protein</fullName>
    </submittedName>
</protein>
<keyword evidence="2" id="KW-0732">Signal</keyword>
<keyword evidence="1" id="KW-0812">Transmembrane</keyword>
<dbReference type="AlphaFoldDB" id="A0A8H9M9N4"/>
<gene>
    <name evidence="3" type="ORF">GCM10017566_14920</name>
</gene>
<reference evidence="3" key="2">
    <citation type="submission" date="2020-09" db="EMBL/GenBank/DDBJ databases">
        <authorList>
            <person name="Sun Q."/>
            <person name="Zhou Y."/>
        </authorList>
    </citation>
    <scope>NUCLEOTIDE SEQUENCE</scope>
    <source>
        <strain evidence="3">CGMCC 4.7679</strain>
    </source>
</reference>
<feature type="transmembrane region" description="Helical" evidence="1">
    <location>
        <begin position="48"/>
        <end position="74"/>
    </location>
</feature>
<feature type="chain" id="PRO_5034998578" evidence="2">
    <location>
        <begin position="25"/>
        <end position="83"/>
    </location>
</feature>
<evidence type="ECO:0000256" key="2">
    <source>
        <dbReference type="SAM" id="SignalP"/>
    </source>
</evidence>
<sequence>MKRLAVVTAVAVAFCCAGGGLASAATSSDDSGKPTPSFETAYPDFKEGGAALGYGVASLFASGTTAIVIAPAVLKQSLRHVRG</sequence>
<dbReference type="RefSeq" id="WP_145936486.1">
    <property type="nucleotide sequence ID" value="NZ_BNAV01000001.1"/>
</dbReference>
<dbReference type="Proteomes" id="UP000658656">
    <property type="component" value="Unassembled WGS sequence"/>
</dbReference>
<comment type="caution">
    <text evidence="3">The sequence shown here is derived from an EMBL/GenBank/DDBJ whole genome shotgun (WGS) entry which is preliminary data.</text>
</comment>
<evidence type="ECO:0000313" key="3">
    <source>
        <dbReference type="EMBL" id="GHF42346.1"/>
    </source>
</evidence>
<keyword evidence="1" id="KW-1133">Transmembrane helix</keyword>
<evidence type="ECO:0000313" key="4">
    <source>
        <dbReference type="Proteomes" id="UP000658656"/>
    </source>
</evidence>
<organism evidence="3 4">
    <name type="scientific">Amycolatopsis bartoniae</name>
    <dbReference type="NCBI Taxonomy" id="941986"/>
    <lineage>
        <taxon>Bacteria</taxon>
        <taxon>Bacillati</taxon>
        <taxon>Actinomycetota</taxon>
        <taxon>Actinomycetes</taxon>
        <taxon>Pseudonocardiales</taxon>
        <taxon>Pseudonocardiaceae</taxon>
        <taxon>Amycolatopsis</taxon>
    </lineage>
</organism>
<name>A0A8H9M9N4_9PSEU</name>
<proteinExistence type="predicted"/>
<keyword evidence="4" id="KW-1185">Reference proteome</keyword>
<keyword evidence="1" id="KW-0472">Membrane</keyword>
<dbReference type="EMBL" id="BNAV01000001">
    <property type="protein sequence ID" value="GHF42346.1"/>
    <property type="molecule type" value="Genomic_DNA"/>
</dbReference>
<evidence type="ECO:0000256" key="1">
    <source>
        <dbReference type="SAM" id="Phobius"/>
    </source>
</evidence>
<reference evidence="3" key="1">
    <citation type="journal article" date="2014" name="Int. J. Syst. Evol. Microbiol.">
        <title>Complete genome sequence of Corynebacterium casei LMG S-19264T (=DSM 44701T), isolated from a smear-ripened cheese.</title>
        <authorList>
            <consortium name="US DOE Joint Genome Institute (JGI-PGF)"/>
            <person name="Walter F."/>
            <person name="Albersmeier A."/>
            <person name="Kalinowski J."/>
            <person name="Ruckert C."/>
        </authorList>
    </citation>
    <scope>NUCLEOTIDE SEQUENCE</scope>
    <source>
        <strain evidence="3">CGMCC 4.7679</strain>
    </source>
</reference>
<feature type="signal peptide" evidence="2">
    <location>
        <begin position="1"/>
        <end position="24"/>
    </location>
</feature>
<accession>A0A8H9M9N4</accession>